<reference evidence="3" key="1">
    <citation type="submission" date="2020-06" db="EMBL/GenBank/DDBJ databases">
        <authorList>
            <consortium name="Plant Systems Biology data submission"/>
        </authorList>
    </citation>
    <scope>NUCLEOTIDE SEQUENCE</scope>
    <source>
        <strain evidence="3">D6</strain>
    </source>
</reference>
<dbReference type="SUPFAM" id="SSF53335">
    <property type="entry name" value="S-adenosyl-L-methionine-dependent methyltransferases"/>
    <property type="match status" value="1"/>
</dbReference>
<proteinExistence type="predicted"/>
<dbReference type="InterPro" id="IPR013216">
    <property type="entry name" value="Methyltransf_11"/>
</dbReference>
<dbReference type="Proteomes" id="UP001153069">
    <property type="component" value="Unassembled WGS sequence"/>
</dbReference>
<keyword evidence="1" id="KW-0472">Membrane</keyword>
<evidence type="ECO:0000256" key="1">
    <source>
        <dbReference type="SAM" id="Phobius"/>
    </source>
</evidence>
<dbReference type="InterPro" id="IPR029063">
    <property type="entry name" value="SAM-dependent_MTases_sf"/>
</dbReference>
<keyword evidence="4" id="KW-1185">Reference proteome</keyword>
<evidence type="ECO:0000259" key="2">
    <source>
        <dbReference type="Pfam" id="PF08241"/>
    </source>
</evidence>
<protein>
    <recommendedName>
        <fullName evidence="2">Methyltransferase type 11 domain-containing protein</fullName>
    </recommendedName>
</protein>
<accession>A0A9N8DQE3</accession>
<gene>
    <name evidence="3" type="ORF">SEMRO_210_G087570.1</name>
</gene>
<sequence>MVVVQHVPRKGGGSFGSNTSGVIVILVLLNLLFFQLGRNYGAQEAPLSLSATSSSLLSFGTSSTEQDPLRPQSGSAAPLPSLRALQANAVAQAKKNSIYGGHGDGQHLGGWTEIDINGLSPFLWRHMMTKFGIHSIIDVGCGRGISTTWFLMNGMDALCVEGSHDAYLNSVLPNKEQQMVEHDFSRGPYWPQKTYDAVWCVEFLEHVGRNFHKNYLPVFRKAAMLFVTHSTWGGWHHVEIHTDDWWIHKFELYGFKYMPELTIEVRETARQEAMQGPPAVNGAPPNPQNLYNMLVFFNPAVGALPQHAHLFAEPGCYKPPQKAPDGKLIRKNRDCGGPAIEGMSSGEETPLPPQFQPLPVLEANQRKWEEHIQKFIKTSAPVAAKNA</sequence>
<dbReference type="AlphaFoldDB" id="A0A9N8DQE3"/>
<feature type="domain" description="Methyltransferase type 11" evidence="2">
    <location>
        <begin position="137"/>
        <end position="209"/>
    </location>
</feature>
<organism evidence="3 4">
    <name type="scientific">Seminavis robusta</name>
    <dbReference type="NCBI Taxonomy" id="568900"/>
    <lineage>
        <taxon>Eukaryota</taxon>
        <taxon>Sar</taxon>
        <taxon>Stramenopiles</taxon>
        <taxon>Ochrophyta</taxon>
        <taxon>Bacillariophyta</taxon>
        <taxon>Bacillariophyceae</taxon>
        <taxon>Bacillariophycidae</taxon>
        <taxon>Naviculales</taxon>
        <taxon>Naviculaceae</taxon>
        <taxon>Seminavis</taxon>
    </lineage>
</organism>
<keyword evidence="1" id="KW-0812">Transmembrane</keyword>
<dbReference type="EMBL" id="CAICTM010000209">
    <property type="protein sequence ID" value="CAB9504826.1"/>
    <property type="molecule type" value="Genomic_DNA"/>
</dbReference>
<dbReference type="Pfam" id="PF08241">
    <property type="entry name" value="Methyltransf_11"/>
    <property type="match status" value="1"/>
</dbReference>
<dbReference type="GO" id="GO:0008757">
    <property type="term" value="F:S-adenosylmethionine-dependent methyltransferase activity"/>
    <property type="evidence" value="ECO:0007669"/>
    <property type="project" value="InterPro"/>
</dbReference>
<keyword evidence="1" id="KW-1133">Transmembrane helix</keyword>
<comment type="caution">
    <text evidence="3">The sequence shown here is derived from an EMBL/GenBank/DDBJ whole genome shotgun (WGS) entry which is preliminary data.</text>
</comment>
<name>A0A9N8DQE3_9STRA</name>
<evidence type="ECO:0000313" key="3">
    <source>
        <dbReference type="EMBL" id="CAB9504826.1"/>
    </source>
</evidence>
<dbReference type="OrthoDB" id="198346at2759"/>
<feature type="transmembrane region" description="Helical" evidence="1">
    <location>
        <begin position="15"/>
        <end position="34"/>
    </location>
</feature>
<evidence type="ECO:0000313" key="4">
    <source>
        <dbReference type="Proteomes" id="UP001153069"/>
    </source>
</evidence>
<dbReference type="Gene3D" id="3.40.50.150">
    <property type="entry name" value="Vaccinia Virus protein VP39"/>
    <property type="match status" value="1"/>
</dbReference>